<dbReference type="EMBL" id="BPLQ01006176">
    <property type="protein sequence ID" value="GIY20495.1"/>
    <property type="molecule type" value="Genomic_DNA"/>
</dbReference>
<protein>
    <submittedName>
        <fullName evidence="1">Uncharacterized protein</fullName>
    </submittedName>
</protein>
<reference evidence="1 2" key="1">
    <citation type="submission" date="2021-06" db="EMBL/GenBank/DDBJ databases">
        <title>Caerostris darwini draft genome.</title>
        <authorList>
            <person name="Kono N."/>
            <person name="Arakawa K."/>
        </authorList>
    </citation>
    <scope>NUCLEOTIDE SEQUENCE [LARGE SCALE GENOMIC DNA]</scope>
</reference>
<gene>
    <name evidence="1" type="ORF">CDAR_602041</name>
</gene>
<proteinExistence type="predicted"/>
<sequence length="76" mass="8397">MPYINIAQPWGRKKPRSLRRSSVAWWHHASTFLLGDNLVGLANCHGSSDGMSQARVSQQVPVGDPTDTYDSICTIN</sequence>
<keyword evidence="2" id="KW-1185">Reference proteome</keyword>
<comment type="caution">
    <text evidence="1">The sequence shown here is derived from an EMBL/GenBank/DDBJ whole genome shotgun (WGS) entry which is preliminary data.</text>
</comment>
<name>A0AAV4RJS0_9ARAC</name>
<evidence type="ECO:0000313" key="2">
    <source>
        <dbReference type="Proteomes" id="UP001054837"/>
    </source>
</evidence>
<dbReference type="AlphaFoldDB" id="A0AAV4RJS0"/>
<accession>A0AAV4RJS0</accession>
<dbReference type="Proteomes" id="UP001054837">
    <property type="component" value="Unassembled WGS sequence"/>
</dbReference>
<organism evidence="1 2">
    <name type="scientific">Caerostris darwini</name>
    <dbReference type="NCBI Taxonomy" id="1538125"/>
    <lineage>
        <taxon>Eukaryota</taxon>
        <taxon>Metazoa</taxon>
        <taxon>Ecdysozoa</taxon>
        <taxon>Arthropoda</taxon>
        <taxon>Chelicerata</taxon>
        <taxon>Arachnida</taxon>
        <taxon>Araneae</taxon>
        <taxon>Araneomorphae</taxon>
        <taxon>Entelegynae</taxon>
        <taxon>Araneoidea</taxon>
        <taxon>Araneidae</taxon>
        <taxon>Caerostris</taxon>
    </lineage>
</organism>
<evidence type="ECO:0000313" key="1">
    <source>
        <dbReference type="EMBL" id="GIY20495.1"/>
    </source>
</evidence>